<evidence type="ECO:0000256" key="6">
    <source>
        <dbReference type="ARBA" id="ARBA00022692"/>
    </source>
</evidence>
<dbReference type="GO" id="GO:0000271">
    <property type="term" value="P:polysaccharide biosynthetic process"/>
    <property type="evidence" value="ECO:0007669"/>
    <property type="project" value="UniProtKB-KW"/>
</dbReference>
<dbReference type="Pfam" id="PF02706">
    <property type="entry name" value="Wzz"/>
    <property type="match status" value="1"/>
</dbReference>
<dbReference type="PANTHER" id="PTHR32309:SF13">
    <property type="entry name" value="FERRIC ENTEROBACTIN TRANSPORT PROTEIN FEPE"/>
    <property type="match status" value="1"/>
</dbReference>
<accession>A0A0M9DEP8</accession>
<comment type="subcellular location">
    <subcellularLocation>
        <location evidence="1">Cell membrane</location>
        <topology evidence="1">Multi-pass membrane protein</topology>
    </subcellularLocation>
</comment>
<keyword evidence="9 12" id="KW-0472">Membrane</keyword>
<evidence type="ECO:0000256" key="11">
    <source>
        <dbReference type="ARBA" id="ARBA00045736"/>
    </source>
</evidence>
<keyword evidence="5" id="KW-1003">Cell membrane</keyword>
<feature type="domain" description="Polysaccharide chain length determinant N-terminal" evidence="13">
    <location>
        <begin position="12"/>
        <end position="97"/>
    </location>
</feature>
<dbReference type="Pfam" id="PF13807">
    <property type="entry name" value="GNVR"/>
    <property type="match status" value="1"/>
</dbReference>
<comment type="function">
    <text evidence="11">Required for CpsD phosphorylation. Involved in the regulation of capsular polysaccharide biosynthesis. May be part of a complex that directs the coordinated polymerization and export to the cell surface of the capsular polysaccharide.</text>
</comment>
<sequence>MEKQETNSLEELNKIFRILSKHIKLIISTVVITVLVFAIGVFFVVKPKYQATSEIIVSQRLDRDAQAAEQQQIQSTDLQLVNTYKSILGSQTVGNSVKHKVGNKLYKDSELNVSTDTNSQVININVTSHDAKQAARIANITATTFKSKVKNIMNVNNVSIISKAREIKKPIFPKKGISLLAGALVGIILGMFLALLSEFNDKTISTTDFIEKDLGLINLGTISDIDMQTISKQIKK</sequence>
<evidence type="ECO:0000256" key="9">
    <source>
        <dbReference type="ARBA" id="ARBA00023136"/>
    </source>
</evidence>
<proteinExistence type="inferred from homology"/>
<evidence type="ECO:0000256" key="3">
    <source>
        <dbReference type="ARBA" id="ARBA00006683"/>
    </source>
</evidence>
<evidence type="ECO:0000256" key="1">
    <source>
        <dbReference type="ARBA" id="ARBA00004651"/>
    </source>
</evidence>
<evidence type="ECO:0000313" key="16">
    <source>
        <dbReference type="Proteomes" id="UP000037749"/>
    </source>
</evidence>
<keyword evidence="10" id="KW-0270">Exopolysaccharide synthesis</keyword>
<dbReference type="PANTHER" id="PTHR32309">
    <property type="entry name" value="TYROSINE-PROTEIN KINASE"/>
    <property type="match status" value="1"/>
</dbReference>
<dbReference type="GO" id="GO:0005886">
    <property type="term" value="C:plasma membrane"/>
    <property type="evidence" value="ECO:0007669"/>
    <property type="project" value="UniProtKB-SubCell"/>
</dbReference>
<comment type="pathway">
    <text evidence="2">Capsule biogenesis; capsule polysaccharide biosynthesis.</text>
</comment>
<dbReference type="InterPro" id="IPR003856">
    <property type="entry name" value="LPS_length_determ_N"/>
</dbReference>
<comment type="caution">
    <text evidence="15">The sequence shown here is derived from an EMBL/GenBank/DDBJ whole genome shotgun (WGS) entry which is preliminary data.</text>
</comment>
<feature type="domain" description="Tyrosine-protein kinase G-rich" evidence="14">
    <location>
        <begin position="147"/>
        <end position="196"/>
    </location>
</feature>
<name>A0A0M9DEP8_9LACO</name>
<dbReference type="Proteomes" id="UP000037749">
    <property type="component" value="Unassembled WGS sequence"/>
</dbReference>
<evidence type="ECO:0000313" key="15">
    <source>
        <dbReference type="EMBL" id="KOY78706.1"/>
    </source>
</evidence>
<evidence type="ECO:0000256" key="7">
    <source>
        <dbReference type="ARBA" id="ARBA00022903"/>
    </source>
</evidence>
<reference evidence="15 16" key="1">
    <citation type="journal article" date="2015" name="Genome Biol. Evol.">
        <title>Functionally Structured Genomes in Lactobacillus kunkeei Colonizing the Honey Crop and Food Products of Honeybees and Stingless Bees.</title>
        <authorList>
            <person name="Tamarit D."/>
            <person name="Ellegaard K.M."/>
            <person name="Wikander J."/>
            <person name="Olofsson T."/>
            <person name="Vasquez A."/>
            <person name="Andersson S.G."/>
        </authorList>
    </citation>
    <scope>NUCLEOTIDE SEQUENCE [LARGE SCALE GENOMIC DNA]</scope>
    <source>
        <strain evidence="15 16">LAla</strain>
    </source>
</reference>
<dbReference type="InterPro" id="IPR032807">
    <property type="entry name" value="GNVR"/>
</dbReference>
<dbReference type="RefSeq" id="WP_053796941.1">
    <property type="nucleotide sequence ID" value="NZ_JXCZ01000039.1"/>
</dbReference>
<dbReference type="InterPro" id="IPR050445">
    <property type="entry name" value="Bact_polysacc_biosynth/exp"/>
</dbReference>
<dbReference type="AlphaFoldDB" id="A0A0M9DEP8"/>
<evidence type="ECO:0000259" key="13">
    <source>
        <dbReference type="Pfam" id="PF02706"/>
    </source>
</evidence>
<protein>
    <recommendedName>
        <fullName evidence="4">Capsular polysaccharide biosynthesis protein CpsC</fullName>
    </recommendedName>
</protein>
<evidence type="ECO:0000256" key="8">
    <source>
        <dbReference type="ARBA" id="ARBA00022989"/>
    </source>
</evidence>
<dbReference type="GO" id="GO:0004713">
    <property type="term" value="F:protein tyrosine kinase activity"/>
    <property type="evidence" value="ECO:0007669"/>
    <property type="project" value="TreeGrafter"/>
</dbReference>
<dbReference type="PATRIC" id="fig|148814.9.peg.1233"/>
<evidence type="ECO:0000256" key="4">
    <source>
        <dbReference type="ARBA" id="ARBA00020739"/>
    </source>
</evidence>
<evidence type="ECO:0000259" key="14">
    <source>
        <dbReference type="Pfam" id="PF13807"/>
    </source>
</evidence>
<organism evidence="15 16">
    <name type="scientific">Apilactobacillus kunkeei</name>
    <dbReference type="NCBI Taxonomy" id="148814"/>
    <lineage>
        <taxon>Bacteria</taxon>
        <taxon>Bacillati</taxon>
        <taxon>Bacillota</taxon>
        <taxon>Bacilli</taxon>
        <taxon>Lactobacillales</taxon>
        <taxon>Lactobacillaceae</taxon>
        <taxon>Apilactobacillus</taxon>
    </lineage>
</organism>
<evidence type="ECO:0000256" key="12">
    <source>
        <dbReference type="SAM" id="Phobius"/>
    </source>
</evidence>
<evidence type="ECO:0000256" key="10">
    <source>
        <dbReference type="ARBA" id="ARBA00023169"/>
    </source>
</evidence>
<dbReference type="EMBL" id="JXCZ01000039">
    <property type="protein sequence ID" value="KOY78706.1"/>
    <property type="molecule type" value="Genomic_DNA"/>
</dbReference>
<keyword evidence="7" id="KW-0972">Capsule biogenesis/degradation</keyword>
<feature type="transmembrane region" description="Helical" evidence="12">
    <location>
        <begin position="177"/>
        <end position="196"/>
    </location>
</feature>
<evidence type="ECO:0000256" key="5">
    <source>
        <dbReference type="ARBA" id="ARBA00022475"/>
    </source>
</evidence>
<keyword evidence="6 12" id="KW-0812">Transmembrane</keyword>
<comment type="similarity">
    <text evidence="3">Belongs to the CpsC/CapA family.</text>
</comment>
<feature type="transmembrane region" description="Helical" evidence="12">
    <location>
        <begin position="25"/>
        <end position="45"/>
    </location>
</feature>
<gene>
    <name evidence="15" type="ORF">RZ72_02040</name>
</gene>
<evidence type="ECO:0000256" key="2">
    <source>
        <dbReference type="ARBA" id="ARBA00005132"/>
    </source>
</evidence>
<keyword evidence="8 12" id="KW-1133">Transmembrane helix</keyword>